<dbReference type="Ensembl" id="ENSLCNT00005033883.1">
    <property type="protein sequence ID" value="ENSLCNP00005030358.1"/>
    <property type="gene ID" value="ENSLCNG00005019787.1"/>
</dbReference>
<accession>A0A667IXF5</accession>
<feature type="compositionally biased region" description="Low complexity" evidence="1">
    <location>
        <begin position="64"/>
        <end position="78"/>
    </location>
</feature>
<sequence>QNEKGFPTGERLPPLTWSHVLQCEVLIRKAASVDGLSPGAIVVGEVARLQPAGGCHCGAGGRAPGAPRAHPARSPSGAGVKKKKKSKDIRSNKTTRKASKNKA</sequence>
<evidence type="ECO:0000256" key="1">
    <source>
        <dbReference type="SAM" id="MobiDB-lite"/>
    </source>
</evidence>
<keyword evidence="3" id="KW-1185">Reference proteome</keyword>
<evidence type="ECO:0000313" key="3">
    <source>
        <dbReference type="Proteomes" id="UP000472241"/>
    </source>
</evidence>
<proteinExistence type="predicted"/>
<reference evidence="2" key="2">
    <citation type="submission" date="2025-09" db="UniProtKB">
        <authorList>
            <consortium name="Ensembl"/>
        </authorList>
    </citation>
    <scope>IDENTIFICATION</scope>
</reference>
<protein>
    <submittedName>
        <fullName evidence="2">Uncharacterized protein</fullName>
    </submittedName>
</protein>
<feature type="region of interest" description="Disordered" evidence="1">
    <location>
        <begin position="59"/>
        <end position="103"/>
    </location>
</feature>
<evidence type="ECO:0000313" key="2">
    <source>
        <dbReference type="Ensembl" id="ENSLCNP00005030358.1"/>
    </source>
</evidence>
<dbReference type="AlphaFoldDB" id="A0A667IXF5"/>
<dbReference type="Proteomes" id="UP000472241">
    <property type="component" value="Unplaced"/>
</dbReference>
<feature type="compositionally biased region" description="Basic residues" evidence="1">
    <location>
        <begin position="80"/>
        <end position="103"/>
    </location>
</feature>
<organism evidence="2 3">
    <name type="scientific">Lynx canadensis</name>
    <name type="common">Canada lynx</name>
    <name type="synonym">Felis canadensis</name>
    <dbReference type="NCBI Taxonomy" id="61383"/>
    <lineage>
        <taxon>Eukaryota</taxon>
        <taxon>Metazoa</taxon>
        <taxon>Chordata</taxon>
        <taxon>Craniata</taxon>
        <taxon>Vertebrata</taxon>
        <taxon>Euteleostomi</taxon>
        <taxon>Mammalia</taxon>
        <taxon>Eutheria</taxon>
        <taxon>Laurasiatheria</taxon>
        <taxon>Carnivora</taxon>
        <taxon>Feliformia</taxon>
        <taxon>Felidae</taxon>
        <taxon>Felinae</taxon>
        <taxon>Lynx</taxon>
    </lineage>
</organism>
<name>A0A667IXF5_LYNCA</name>
<reference evidence="2" key="1">
    <citation type="submission" date="2025-08" db="UniProtKB">
        <authorList>
            <consortium name="Ensembl"/>
        </authorList>
    </citation>
    <scope>IDENTIFICATION</scope>
</reference>